<accession>A0A255GN23</accession>
<sequence>MARLKRRRLLIGIAIAVALPVFYVGLNLALLWDPSPTGHWKSDAARQRFERAYADTMTLLPPPARTADVPTDFGTVRAYRFERPGADESYRRLAPLVLLPGQAAPTPMWLGNIPRLVAERPVIAIDLLGQAGLSVQTRPVRRHADQARWLDQALAGMGAERAHLLGVSFGGWTAVNLARHHPGRVASVSLLDPAFVFAPPKPGFVVAAMVSSFPLAPPGFTEWFTGWTAGGAPADDSVPEARVVNAGIDGYAVASPTPDVIPEADLRALRIPVWAVIAGRSVLHDARAAEARGRANVPGIEISIRPEATHAIHGELGAELDPAVLAFCAAHEPG</sequence>
<keyword evidence="1" id="KW-1133">Transmembrane helix</keyword>
<evidence type="ECO:0000256" key="1">
    <source>
        <dbReference type="SAM" id="Phobius"/>
    </source>
</evidence>
<dbReference type="EMBL" id="NMVQ01000046">
    <property type="protein sequence ID" value="OYO17199.1"/>
    <property type="molecule type" value="Genomic_DNA"/>
</dbReference>
<dbReference type="GO" id="GO:0016020">
    <property type="term" value="C:membrane"/>
    <property type="evidence" value="ECO:0007669"/>
    <property type="project" value="TreeGrafter"/>
</dbReference>
<dbReference type="PANTHER" id="PTHR43798:SF33">
    <property type="entry name" value="HYDROLASE, PUTATIVE (AFU_ORTHOLOGUE AFUA_2G14860)-RELATED"/>
    <property type="match status" value="1"/>
</dbReference>
<feature type="transmembrane region" description="Helical" evidence="1">
    <location>
        <begin position="9"/>
        <end position="32"/>
    </location>
</feature>
<feature type="domain" description="AB hydrolase-1" evidence="2">
    <location>
        <begin position="95"/>
        <end position="200"/>
    </location>
</feature>
<dbReference type="InterPro" id="IPR029058">
    <property type="entry name" value="AB_hydrolase_fold"/>
</dbReference>
<proteinExistence type="predicted"/>
<dbReference type="SUPFAM" id="SSF53474">
    <property type="entry name" value="alpha/beta-Hydrolases"/>
    <property type="match status" value="1"/>
</dbReference>
<evidence type="ECO:0000313" key="3">
    <source>
        <dbReference type="EMBL" id="OYO17199.1"/>
    </source>
</evidence>
<dbReference type="PANTHER" id="PTHR43798">
    <property type="entry name" value="MONOACYLGLYCEROL LIPASE"/>
    <property type="match status" value="1"/>
</dbReference>
<name>A0A255GN23_9ACTN</name>
<protein>
    <submittedName>
        <fullName evidence="3">Alpha/beta hydrolase</fullName>
    </submittedName>
</protein>
<keyword evidence="1" id="KW-0472">Membrane</keyword>
<dbReference type="Proteomes" id="UP000216311">
    <property type="component" value="Unassembled WGS sequence"/>
</dbReference>
<dbReference type="InterPro" id="IPR050266">
    <property type="entry name" value="AB_hydrolase_sf"/>
</dbReference>
<reference evidence="3 4" key="1">
    <citation type="submission" date="2017-07" db="EMBL/GenBank/DDBJ databases">
        <title>Draft whole genome sequences of clinical Proprionibacteriaceae strains.</title>
        <authorList>
            <person name="Bernier A.-M."/>
            <person name="Bernard K."/>
            <person name="Domingo M.-C."/>
        </authorList>
    </citation>
    <scope>NUCLEOTIDE SEQUENCE [LARGE SCALE GENOMIC DNA]</scope>
    <source>
        <strain evidence="3 4">NML 130396</strain>
    </source>
</reference>
<evidence type="ECO:0000259" key="2">
    <source>
        <dbReference type="Pfam" id="PF00561"/>
    </source>
</evidence>
<comment type="caution">
    <text evidence="3">The sequence shown here is derived from an EMBL/GenBank/DDBJ whole genome shotgun (WGS) entry which is preliminary data.</text>
</comment>
<dbReference type="AlphaFoldDB" id="A0A255GN23"/>
<dbReference type="Gene3D" id="3.40.50.1820">
    <property type="entry name" value="alpha/beta hydrolase"/>
    <property type="match status" value="1"/>
</dbReference>
<dbReference type="GO" id="GO:0016787">
    <property type="term" value="F:hydrolase activity"/>
    <property type="evidence" value="ECO:0007669"/>
    <property type="project" value="UniProtKB-KW"/>
</dbReference>
<organism evidence="3 4">
    <name type="scientific">Enemella dayhoffiae</name>
    <dbReference type="NCBI Taxonomy" id="2016507"/>
    <lineage>
        <taxon>Bacteria</taxon>
        <taxon>Bacillati</taxon>
        <taxon>Actinomycetota</taxon>
        <taxon>Actinomycetes</taxon>
        <taxon>Propionibacteriales</taxon>
        <taxon>Propionibacteriaceae</taxon>
        <taxon>Enemella</taxon>
    </lineage>
</organism>
<keyword evidence="4" id="KW-1185">Reference proteome</keyword>
<dbReference type="OrthoDB" id="8871309at2"/>
<keyword evidence="3" id="KW-0378">Hydrolase</keyword>
<keyword evidence="1" id="KW-0812">Transmembrane</keyword>
<evidence type="ECO:0000313" key="4">
    <source>
        <dbReference type="Proteomes" id="UP000216311"/>
    </source>
</evidence>
<dbReference type="RefSeq" id="WP_094365278.1">
    <property type="nucleotide sequence ID" value="NZ_NMVQ01000046.1"/>
</dbReference>
<dbReference type="InterPro" id="IPR000073">
    <property type="entry name" value="AB_hydrolase_1"/>
</dbReference>
<gene>
    <name evidence="3" type="ORF">CGZ93_16625</name>
</gene>
<dbReference type="Pfam" id="PF00561">
    <property type="entry name" value="Abhydrolase_1"/>
    <property type="match status" value="1"/>
</dbReference>